<keyword evidence="3" id="KW-0732">Signal</keyword>
<organism evidence="4 5">
    <name type="scientific">Microbulbifer aggregans</name>
    <dbReference type="NCBI Taxonomy" id="1769779"/>
    <lineage>
        <taxon>Bacteria</taxon>
        <taxon>Pseudomonadati</taxon>
        <taxon>Pseudomonadota</taxon>
        <taxon>Gammaproteobacteria</taxon>
        <taxon>Cellvibrionales</taxon>
        <taxon>Microbulbiferaceae</taxon>
        <taxon>Microbulbifer</taxon>
    </lineage>
</organism>
<keyword evidence="5" id="KW-1185">Reference proteome</keyword>
<dbReference type="Proteomes" id="UP000095672">
    <property type="component" value="Chromosome"/>
</dbReference>
<name>A0A1C9WB05_9GAMM</name>
<feature type="region of interest" description="Disordered" evidence="2">
    <location>
        <begin position="232"/>
        <end position="251"/>
    </location>
</feature>
<dbReference type="PROSITE" id="PS50005">
    <property type="entry name" value="TPR"/>
    <property type="match status" value="1"/>
</dbReference>
<keyword evidence="1" id="KW-0802">TPR repeat</keyword>
<dbReference type="RefSeq" id="WP_145924413.1">
    <property type="nucleotide sequence ID" value="NZ_CP014143.1"/>
</dbReference>
<feature type="chain" id="PRO_5008895649" evidence="3">
    <location>
        <begin position="30"/>
        <end position="360"/>
    </location>
</feature>
<dbReference type="Gene3D" id="1.25.40.10">
    <property type="entry name" value="Tetratricopeptide repeat domain"/>
    <property type="match status" value="1"/>
</dbReference>
<dbReference type="AlphaFoldDB" id="A0A1C9WB05"/>
<dbReference type="EMBL" id="CP014143">
    <property type="protein sequence ID" value="AOS98330.1"/>
    <property type="molecule type" value="Genomic_DNA"/>
</dbReference>
<evidence type="ECO:0000256" key="1">
    <source>
        <dbReference type="PROSITE-ProRule" id="PRU00339"/>
    </source>
</evidence>
<accession>A0A1C9WB05</accession>
<evidence type="ECO:0000313" key="5">
    <source>
        <dbReference type="Proteomes" id="UP000095672"/>
    </source>
</evidence>
<evidence type="ECO:0000256" key="3">
    <source>
        <dbReference type="SAM" id="SignalP"/>
    </source>
</evidence>
<dbReference type="SUPFAM" id="SSF48452">
    <property type="entry name" value="TPR-like"/>
    <property type="match status" value="1"/>
</dbReference>
<reference evidence="5" key="1">
    <citation type="submission" date="2016-01" db="EMBL/GenBank/DDBJ databases">
        <title>Complete genome sequence of Microbulbifer sp. CCB-MM1, a halophile isolated from Matang Mangrove Forest, Perak.</title>
        <authorList>
            <person name="Moh T.H."/>
            <person name="Dinesh B."/>
            <person name="Lau N.-S."/>
            <person name="Go F."/>
            <person name="Alexander Chong S.-C."/>
        </authorList>
    </citation>
    <scope>NUCLEOTIDE SEQUENCE [LARGE SCALE GENOMIC DNA]</scope>
    <source>
        <strain evidence="5">CCB-MM1</strain>
    </source>
</reference>
<feature type="repeat" description="TPR" evidence="1">
    <location>
        <begin position="299"/>
        <end position="332"/>
    </location>
</feature>
<protein>
    <submittedName>
        <fullName evidence="4">Uncharacterized protein</fullName>
    </submittedName>
</protein>
<evidence type="ECO:0000313" key="4">
    <source>
        <dbReference type="EMBL" id="AOS98330.1"/>
    </source>
</evidence>
<dbReference type="PATRIC" id="fig|1769779.3.peg.2934"/>
<feature type="signal peptide" evidence="3">
    <location>
        <begin position="1"/>
        <end position="29"/>
    </location>
</feature>
<proteinExistence type="predicted"/>
<gene>
    <name evidence="4" type="ORF">AUP74_02960</name>
</gene>
<dbReference type="InterPro" id="IPR019734">
    <property type="entry name" value="TPR_rpt"/>
</dbReference>
<dbReference type="KEGG" id="micc:AUP74_02960"/>
<evidence type="ECO:0000256" key="2">
    <source>
        <dbReference type="SAM" id="MobiDB-lite"/>
    </source>
</evidence>
<dbReference type="InterPro" id="IPR011990">
    <property type="entry name" value="TPR-like_helical_dom_sf"/>
</dbReference>
<sequence length="360" mass="41111" precursor="true">MSRHRLALLWVLLVSLLPACSLMPTQQQALEGFPSDAVENARQQSEQLEHLQTLGGATTAQQQQIRQLQNSLRQFERNAIHTASRLEKQDDWHGAERVLQVATDVLPGSRALNTARQQFSERRQLREERVRMELAIQRGEQLLNEAEAYQRLQQLKGPDMLTWLELKNFHRKCRGTAQALEDHARRALQREDYALATRGLKVARQLYGNDLLHEADQREKIDQQLALANRHLGQPKRQVASSSPKKDHRVPVQELQQALDAGDLLSARQHLNQLQQKSPQDPQLLPLQSQFRTQLNARVEAAIKRGNDLYSEGKIERAVEIWREAKVLDPDNSELLTNIARAEKVLENLKALSASPEGDR</sequence>
<dbReference type="OrthoDB" id="5783700at2"/>